<evidence type="ECO:0008006" key="4">
    <source>
        <dbReference type="Google" id="ProtNLM"/>
    </source>
</evidence>
<sequence length="67" mass="6997">MGSQGKSRYLTIILLLVAFILLSCSKLILANNNTRSTCRYDPGDRSNCQAGEPAGLIGGGGRRGGLA</sequence>
<reference evidence="2 3" key="1">
    <citation type="submission" date="2020-10" db="EMBL/GenBank/DDBJ databases">
        <title>Plant Genome Project.</title>
        <authorList>
            <person name="Zhang R.-G."/>
        </authorList>
    </citation>
    <scope>NUCLEOTIDE SEQUENCE [LARGE SCALE GENOMIC DNA]</scope>
    <source>
        <strain evidence="2">FAFU-HL-1</strain>
        <tissue evidence="2">Leaf</tissue>
    </source>
</reference>
<keyword evidence="1" id="KW-0732">Signal</keyword>
<dbReference type="Proteomes" id="UP000657918">
    <property type="component" value="Unassembled WGS sequence"/>
</dbReference>
<keyword evidence="3" id="KW-1185">Reference proteome</keyword>
<feature type="signal peptide" evidence="1">
    <location>
        <begin position="1"/>
        <end position="30"/>
    </location>
</feature>
<comment type="caution">
    <text evidence="2">The sequence shown here is derived from an EMBL/GenBank/DDBJ whole genome shotgun (WGS) entry which is preliminary data.</text>
</comment>
<evidence type="ECO:0000256" key="1">
    <source>
        <dbReference type="SAM" id="SignalP"/>
    </source>
</evidence>
<organism evidence="2 3">
    <name type="scientific">Salix dunnii</name>
    <dbReference type="NCBI Taxonomy" id="1413687"/>
    <lineage>
        <taxon>Eukaryota</taxon>
        <taxon>Viridiplantae</taxon>
        <taxon>Streptophyta</taxon>
        <taxon>Embryophyta</taxon>
        <taxon>Tracheophyta</taxon>
        <taxon>Spermatophyta</taxon>
        <taxon>Magnoliopsida</taxon>
        <taxon>eudicotyledons</taxon>
        <taxon>Gunneridae</taxon>
        <taxon>Pentapetalae</taxon>
        <taxon>rosids</taxon>
        <taxon>fabids</taxon>
        <taxon>Malpighiales</taxon>
        <taxon>Salicaceae</taxon>
        <taxon>Saliceae</taxon>
        <taxon>Salix</taxon>
    </lineage>
</organism>
<dbReference type="PROSITE" id="PS51257">
    <property type="entry name" value="PROKAR_LIPOPROTEIN"/>
    <property type="match status" value="1"/>
</dbReference>
<gene>
    <name evidence="2" type="ORF">SADUNF_Sadunf17G0136400</name>
</gene>
<accession>A0A835J899</accession>
<name>A0A835J899_9ROSI</name>
<feature type="chain" id="PRO_5032539929" description="Transmembrane protein" evidence="1">
    <location>
        <begin position="31"/>
        <end position="67"/>
    </location>
</feature>
<protein>
    <recommendedName>
        <fullName evidence="4">Transmembrane protein</fullName>
    </recommendedName>
</protein>
<evidence type="ECO:0000313" key="2">
    <source>
        <dbReference type="EMBL" id="KAF9664248.1"/>
    </source>
</evidence>
<dbReference type="AlphaFoldDB" id="A0A835J899"/>
<proteinExistence type="predicted"/>
<dbReference type="EMBL" id="JADGMS010000017">
    <property type="protein sequence ID" value="KAF9664248.1"/>
    <property type="molecule type" value="Genomic_DNA"/>
</dbReference>
<evidence type="ECO:0000313" key="3">
    <source>
        <dbReference type="Proteomes" id="UP000657918"/>
    </source>
</evidence>